<dbReference type="InterPro" id="IPR036388">
    <property type="entry name" value="WH-like_DNA-bd_sf"/>
</dbReference>
<dbReference type="InterPro" id="IPR000792">
    <property type="entry name" value="Tscrpt_reg_LuxR_C"/>
</dbReference>
<evidence type="ECO:0000259" key="2">
    <source>
        <dbReference type="PROSITE" id="PS50043"/>
    </source>
</evidence>
<dbReference type="SMART" id="SM00421">
    <property type="entry name" value="HTH_LUXR"/>
    <property type="match status" value="1"/>
</dbReference>
<dbReference type="InterPro" id="IPR051797">
    <property type="entry name" value="TrmB-like"/>
</dbReference>
<dbReference type="GO" id="GO:0003677">
    <property type="term" value="F:DNA binding"/>
    <property type="evidence" value="ECO:0007669"/>
    <property type="project" value="InterPro"/>
</dbReference>
<dbReference type="AlphaFoldDB" id="A0AAT9H8S0"/>
<dbReference type="PANTHER" id="PTHR34293:SF1">
    <property type="entry name" value="HTH-TYPE TRANSCRIPTIONAL REGULATOR TRMBL2"/>
    <property type="match status" value="1"/>
</dbReference>
<reference evidence="3" key="2">
    <citation type="submission" date="2024-07" db="EMBL/GenBank/DDBJ databases">
        <title>Streptomyces haneummycinica sp. nov., a new antibiotic-producing actinobacterium isolated from marine sediment.</title>
        <authorList>
            <person name="Uemura M."/>
            <person name="Hamada M."/>
            <person name="Hirano S."/>
            <person name="Kobayashi K."/>
            <person name="Ohshiro T."/>
            <person name="Kobayashi T."/>
            <person name="Terahara T."/>
        </authorList>
    </citation>
    <scope>NUCLEOTIDE SEQUENCE</scope>
    <source>
        <strain evidence="3">KM77-8</strain>
    </source>
</reference>
<reference evidence="3" key="1">
    <citation type="submission" date="2024-06" db="EMBL/GenBank/DDBJ databases">
        <authorList>
            <consortium name="consrtm"/>
            <person name="Uemura M."/>
            <person name="Terahara T."/>
        </authorList>
    </citation>
    <scope>NUCLEOTIDE SEQUENCE</scope>
    <source>
        <strain evidence="3">KM77-8</strain>
    </source>
</reference>
<dbReference type="EMBL" id="AP035768">
    <property type="protein sequence ID" value="BFO13814.1"/>
    <property type="molecule type" value="Genomic_DNA"/>
</dbReference>
<dbReference type="PRINTS" id="PR00038">
    <property type="entry name" value="HTHLUXR"/>
</dbReference>
<dbReference type="Pfam" id="PF00196">
    <property type="entry name" value="GerE"/>
    <property type="match status" value="1"/>
</dbReference>
<dbReference type="InterPro" id="IPR016032">
    <property type="entry name" value="Sig_transdc_resp-reg_C-effctor"/>
</dbReference>
<name>A0AAT9H8S0_9ACTN</name>
<evidence type="ECO:0000256" key="1">
    <source>
        <dbReference type="SAM" id="MobiDB-lite"/>
    </source>
</evidence>
<dbReference type="PROSITE" id="PS50043">
    <property type="entry name" value="HTH_LUXR_2"/>
    <property type="match status" value="1"/>
</dbReference>
<feature type="region of interest" description="Disordered" evidence="1">
    <location>
        <begin position="310"/>
        <end position="388"/>
    </location>
</feature>
<feature type="domain" description="HTH luxR-type" evidence="2">
    <location>
        <begin position="246"/>
        <end position="311"/>
    </location>
</feature>
<proteinExistence type="predicted"/>
<dbReference type="PANTHER" id="PTHR34293">
    <property type="entry name" value="HTH-TYPE TRANSCRIPTIONAL REGULATOR TRMBL2"/>
    <property type="match status" value="1"/>
</dbReference>
<dbReference type="SUPFAM" id="SSF46894">
    <property type="entry name" value="C-terminal effector domain of the bipartite response regulators"/>
    <property type="match status" value="1"/>
</dbReference>
<feature type="compositionally biased region" description="Pro residues" evidence="1">
    <location>
        <begin position="340"/>
        <end position="354"/>
    </location>
</feature>
<feature type="region of interest" description="Disordered" evidence="1">
    <location>
        <begin position="422"/>
        <end position="447"/>
    </location>
</feature>
<protein>
    <recommendedName>
        <fullName evidence="2">HTH luxR-type domain-containing protein</fullName>
    </recommendedName>
</protein>
<dbReference type="GO" id="GO:0006355">
    <property type="term" value="P:regulation of DNA-templated transcription"/>
    <property type="evidence" value="ECO:0007669"/>
    <property type="project" value="InterPro"/>
</dbReference>
<sequence length="554" mass="60342">MLTDCARPGIVYSRAVRRGRLPRRDAEPVPCLLDLALLHPDPDDMDWLVPTSPQEVMTRLLRGMYEDISASQRRVGSAVSAFEWYAGLGRRLSAAPAAAEGPAIRVLDGVARIQAAMDEATQACTTEVLTVQPGGIRREAELSEGLHRAMALRGRGVRMRDLYTHVARHGHGLLSYLELMGDAVQARTLDEVVERLILFDRTVAFIPANSERSMALELRHPALVEYLGTVFDRLWRLAIPLTAPLPDTGIEGISHREQSIAALLAEGHQDAVIAERLGISVRTCRAHIARLSETLGAASRTQLGVRIAQTGLHTPRATIPRAGAPRAHGEPRGGGGHGFPSPPPPLPIPSPGRSPDPGRAHPRAVADARPACRPTRARRGPPSVLRRRVRGAARQPGLTRVRRGSRSVLRRCVRGAARLDPGRAHPRAVADARPACRPTRARRGPPSVLRRRVRGAARQPGLTRVRRGSRSVLRRCVRGAVRLDPGCARPRAVADGRAVCRSTRARRGPPSVLRRRVRGAARQPGLTRVRRGSRSVLRRRVRGAARQPLGAGRV</sequence>
<feature type="compositionally biased region" description="Basic residues" evidence="1">
    <location>
        <begin position="375"/>
        <end position="388"/>
    </location>
</feature>
<evidence type="ECO:0000313" key="3">
    <source>
        <dbReference type="EMBL" id="BFO13814.1"/>
    </source>
</evidence>
<gene>
    <name evidence="3" type="ORF">SHKM778_02020</name>
</gene>
<dbReference type="Gene3D" id="1.10.10.10">
    <property type="entry name" value="Winged helix-like DNA-binding domain superfamily/Winged helix DNA-binding domain"/>
    <property type="match status" value="1"/>
</dbReference>
<organism evidence="3">
    <name type="scientific">Streptomyces haneummycinicus</name>
    <dbReference type="NCBI Taxonomy" id="3074435"/>
    <lineage>
        <taxon>Bacteria</taxon>
        <taxon>Bacillati</taxon>
        <taxon>Actinomycetota</taxon>
        <taxon>Actinomycetes</taxon>
        <taxon>Kitasatosporales</taxon>
        <taxon>Streptomycetaceae</taxon>
        <taxon>Streptomyces</taxon>
    </lineage>
</organism>
<accession>A0AAT9H8S0</accession>
<dbReference type="CDD" id="cd06170">
    <property type="entry name" value="LuxR_C_like"/>
    <property type="match status" value="1"/>
</dbReference>